<organism evidence="2 3">
    <name type="scientific">Lasiosphaeria hispida</name>
    <dbReference type="NCBI Taxonomy" id="260671"/>
    <lineage>
        <taxon>Eukaryota</taxon>
        <taxon>Fungi</taxon>
        <taxon>Dikarya</taxon>
        <taxon>Ascomycota</taxon>
        <taxon>Pezizomycotina</taxon>
        <taxon>Sordariomycetes</taxon>
        <taxon>Sordariomycetidae</taxon>
        <taxon>Sordariales</taxon>
        <taxon>Lasiosphaeriaceae</taxon>
        <taxon>Lasiosphaeria</taxon>
    </lineage>
</organism>
<evidence type="ECO:0000313" key="3">
    <source>
        <dbReference type="Proteomes" id="UP001275084"/>
    </source>
</evidence>
<evidence type="ECO:0000313" key="2">
    <source>
        <dbReference type="EMBL" id="KAK3360187.1"/>
    </source>
</evidence>
<dbReference type="PANTHER" id="PTHR40780">
    <property type="entry name" value="DUF3669 DOMAIN-CONTAINING PROTEIN"/>
    <property type="match status" value="1"/>
</dbReference>
<protein>
    <submittedName>
        <fullName evidence="2">Zinc finger protein-domain-containing protein</fullName>
    </submittedName>
</protein>
<sequence length="364" mass="41008">MLSLHSQVSTSSSAAERHATAQVGSLKIFRKIGAGACGAVFGQDGKSLVYKLAKSGDGTELWNDYMMHSKIAKEFQKFIIDEVKIPKCHFFVKKDRKDYFKNYPELIEAAENVCNLPTHALVTERILPLPHTTRTLLVEKFCAPMIKEKVLADIANKDCLIRVYLGSMQGTTGAKFFSLRNFKLHLNHMLELKLDVEAIARRMGIAMAVMHWAAKTDARDVEFVLGSSTKKTTAAVHPDDLETLEPLTYTGPLSNRNEDFFCRITELWILDFNQVGKITMDDEGVKLAVQAWSLNDPYFPKPLRETSAELHIWKAFAISYLEASHDILEDELERLGKQVLALPRKFILGITEVERVKMASRMGG</sequence>
<proteinExistence type="predicted"/>
<comment type="caution">
    <text evidence="2">The sequence shown here is derived from an EMBL/GenBank/DDBJ whole genome shotgun (WGS) entry which is preliminary data.</text>
</comment>
<dbReference type="PANTHER" id="PTHR40780:SF2">
    <property type="entry name" value="DUF3669 DOMAIN-CONTAINING PROTEIN"/>
    <property type="match status" value="1"/>
</dbReference>
<gene>
    <name evidence="2" type="ORF">B0T25DRAFT_588728</name>
</gene>
<dbReference type="EMBL" id="JAUIQD010000002">
    <property type="protein sequence ID" value="KAK3360187.1"/>
    <property type="molecule type" value="Genomic_DNA"/>
</dbReference>
<evidence type="ECO:0000259" key="1">
    <source>
        <dbReference type="Pfam" id="PF12417"/>
    </source>
</evidence>
<dbReference type="AlphaFoldDB" id="A0AAJ0MIM7"/>
<dbReference type="InterPro" id="IPR022137">
    <property type="entry name" value="Znf_prot_DUF3669"/>
</dbReference>
<keyword evidence="3" id="KW-1185">Reference proteome</keyword>
<reference evidence="2" key="2">
    <citation type="submission" date="2023-06" db="EMBL/GenBank/DDBJ databases">
        <authorList>
            <consortium name="Lawrence Berkeley National Laboratory"/>
            <person name="Haridas S."/>
            <person name="Hensen N."/>
            <person name="Bonometti L."/>
            <person name="Westerberg I."/>
            <person name="Brannstrom I.O."/>
            <person name="Guillou S."/>
            <person name="Cros-Aarteil S."/>
            <person name="Calhoun S."/>
            <person name="Kuo A."/>
            <person name="Mondo S."/>
            <person name="Pangilinan J."/>
            <person name="Riley R."/>
            <person name="Labutti K."/>
            <person name="Andreopoulos B."/>
            <person name="Lipzen A."/>
            <person name="Chen C."/>
            <person name="Yanf M."/>
            <person name="Daum C."/>
            <person name="Ng V."/>
            <person name="Clum A."/>
            <person name="Steindorff A."/>
            <person name="Ohm R."/>
            <person name="Martin F."/>
            <person name="Silar P."/>
            <person name="Natvig D."/>
            <person name="Lalanne C."/>
            <person name="Gautier V."/>
            <person name="Ament-Velasquez S.L."/>
            <person name="Kruys A."/>
            <person name="Hutchinson M.I."/>
            <person name="Powell A.J."/>
            <person name="Barry K."/>
            <person name="Miller A.N."/>
            <person name="Grigoriev I.V."/>
            <person name="Debuchy R."/>
            <person name="Gladieux P."/>
            <person name="Thoren M.H."/>
            <person name="Johannesson H."/>
        </authorList>
    </citation>
    <scope>NUCLEOTIDE SEQUENCE</scope>
    <source>
        <strain evidence="2">CBS 955.72</strain>
    </source>
</reference>
<dbReference type="Pfam" id="PF12417">
    <property type="entry name" value="DUF3669"/>
    <property type="match status" value="1"/>
</dbReference>
<accession>A0AAJ0MIM7</accession>
<dbReference type="Proteomes" id="UP001275084">
    <property type="component" value="Unassembled WGS sequence"/>
</dbReference>
<reference evidence="2" key="1">
    <citation type="journal article" date="2023" name="Mol. Phylogenet. Evol.">
        <title>Genome-scale phylogeny and comparative genomics of the fungal order Sordariales.</title>
        <authorList>
            <person name="Hensen N."/>
            <person name="Bonometti L."/>
            <person name="Westerberg I."/>
            <person name="Brannstrom I.O."/>
            <person name="Guillou S."/>
            <person name="Cros-Aarteil S."/>
            <person name="Calhoun S."/>
            <person name="Haridas S."/>
            <person name="Kuo A."/>
            <person name="Mondo S."/>
            <person name="Pangilinan J."/>
            <person name="Riley R."/>
            <person name="LaButti K."/>
            <person name="Andreopoulos B."/>
            <person name="Lipzen A."/>
            <person name="Chen C."/>
            <person name="Yan M."/>
            <person name="Daum C."/>
            <person name="Ng V."/>
            <person name="Clum A."/>
            <person name="Steindorff A."/>
            <person name="Ohm R.A."/>
            <person name="Martin F."/>
            <person name="Silar P."/>
            <person name="Natvig D.O."/>
            <person name="Lalanne C."/>
            <person name="Gautier V."/>
            <person name="Ament-Velasquez S.L."/>
            <person name="Kruys A."/>
            <person name="Hutchinson M.I."/>
            <person name="Powell A.J."/>
            <person name="Barry K."/>
            <person name="Miller A.N."/>
            <person name="Grigoriev I.V."/>
            <person name="Debuchy R."/>
            <person name="Gladieux P."/>
            <person name="Hiltunen Thoren M."/>
            <person name="Johannesson H."/>
        </authorList>
    </citation>
    <scope>NUCLEOTIDE SEQUENCE</scope>
    <source>
        <strain evidence="2">CBS 955.72</strain>
    </source>
</reference>
<feature type="domain" description="DUF3669" evidence="1">
    <location>
        <begin position="267"/>
        <end position="331"/>
    </location>
</feature>
<name>A0AAJ0MIM7_9PEZI</name>